<evidence type="ECO:0000313" key="1">
    <source>
        <dbReference type="EMBL" id="NKC28745.1"/>
    </source>
</evidence>
<proteinExistence type="predicted"/>
<dbReference type="Proteomes" id="UP000568486">
    <property type="component" value="Unassembled WGS sequence"/>
</dbReference>
<name>A0ABX1DV08_9HYPH</name>
<comment type="caution">
    <text evidence="1">The sequence shown here is derived from an EMBL/GenBank/DDBJ whole genome shotgun (WGS) entry which is preliminary data.</text>
</comment>
<keyword evidence="2" id="KW-1185">Reference proteome</keyword>
<reference evidence="1 2" key="1">
    <citation type="submission" date="2020-03" db="EMBL/GenBank/DDBJ databases">
        <title>Whole genome sequencing of clinical and environmental type strains of Ochrobactrum.</title>
        <authorList>
            <person name="Dharne M."/>
        </authorList>
    </citation>
    <scope>NUCLEOTIDE SEQUENCE [LARGE SCALE GENOMIC DNA]</scope>
    <source>
        <strain evidence="1 2">DSM 22292</strain>
    </source>
</reference>
<evidence type="ECO:0000313" key="2">
    <source>
        <dbReference type="Proteomes" id="UP000568486"/>
    </source>
</evidence>
<protein>
    <submittedName>
        <fullName evidence="1">Uncharacterized protein</fullName>
    </submittedName>
</protein>
<accession>A0ABX1DV08</accession>
<sequence>MTFAVPVLYHPASKDREFPIVLSLLGIRANGYDLIRSFDLPLVSRPYDLADWSREITEAEYLDLVGPPDIEALRAKHSGLRWMMEWRREPGHETDYGQIERIFLLVSELKRGNRPLRYELTVSDMGRSSGARPDDNPFKNQS</sequence>
<dbReference type="EMBL" id="JAAVLR010000002">
    <property type="protein sequence ID" value="NKC28745.1"/>
    <property type="molecule type" value="Genomic_DNA"/>
</dbReference>
<gene>
    <name evidence="1" type="ORF">HED52_16105</name>
</gene>
<organism evidence="1 2">
    <name type="scientific">Brucella ciceri</name>
    <dbReference type="NCBI Taxonomy" id="391287"/>
    <lineage>
        <taxon>Bacteria</taxon>
        <taxon>Pseudomonadati</taxon>
        <taxon>Pseudomonadota</taxon>
        <taxon>Alphaproteobacteria</taxon>
        <taxon>Hyphomicrobiales</taxon>
        <taxon>Brucellaceae</taxon>
        <taxon>Brucella/Ochrobactrum group</taxon>
        <taxon>Brucella</taxon>
    </lineage>
</organism>